<name>A0ABD1JMM4_9TELE</name>
<dbReference type="PRINTS" id="PR00360">
    <property type="entry name" value="C2DOMAIN"/>
</dbReference>
<reference evidence="13 14" key="1">
    <citation type="submission" date="2024-09" db="EMBL/GenBank/DDBJ databases">
        <title>A chromosome-level genome assembly of Gray's grenadier anchovy, Coilia grayii.</title>
        <authorList>
            <person name="Fu Z."/>
        </authorList>
    </citation>
    <scope>NUCLEOTIDE SEQUENCE [LARGE SCALE GENOMIC DNA]</scope>
    <source>
        <strain evidence="13">G4</strain>
        <tissue evidence="13">Muscle</tissue>
    </source>
</reference>
<keyword evidence="9 11" id="KW-0472">Membrane</keyword>
<evidence type="ECO:0000256" key="7">
    <source>
        <dbReference type="ARBA" id="ARBA00022837"/>
    </source>
</evidence>
<keyword evidence="6" id="KW-0677">Repeat</keyword>
<comment type="similarity">
    <text evidence="3">Belongs to the MCTP family.</text>
</comment>
<evidence type="ECO:0000313" key="13">
    <source>
        <dbReference type="EMBL" id="KAL2088372.1"/>
    </source>
</evidence>
<comment type="cofactor">
    <cofactor evidence="1">
        <name>Ca(2+)</name>
        <dbReference type="ChEBI" id="CHEBI:29108"/>
    </cofactor>
</comment>
<dbReference type="Proteomes" id="UP001591681">
    <property type="component" value="Unassembled WGS sequence"/>
</dbReference>
<dbReference type="InterPro" id="IPR000008">
    <property type="entry name" value="C2_dom"/>
</dbReference>
<dbReference type="PANTHER" id="PTHR45911">
    <property type="entry name" value="C2 DOMAIN-CONTAINING PROTEIN"/>
    <property type="match status" value="1"/>
</dbReference>
<feature type="compositionally biased region" description="Polar residues" evidence="10">
    <location>
        <begin position="73"/>
        <end position="82"/>
    </location>
</feature>
<evidence type="ECO:0000256" key="9">
    <source>
        <dbReference type="ARBA" id="ARBA00023136"/>
    </source>
</evidence>
<protein>
    <recommendedName>
        <fullName evidence="12">C2 domain-containing protein</fullName>
    </recommendedName>
</protein>
<evidence type="ECO:0000259" key="12">
    <source>
        <dbReference type="PROSITE" id="PS50004"/>
    </source>
</evidence>
<feature type="transmembrane region" description="Helical" evidence="11">
    <location>
        <begin position="800"/>
        <end position="826"/>
    </location>
</feature>
<dbReference type="EMBL" id="JBHFQA010000013">
    <property type="protein sequence ID" value="KAL2088372.1"/>
    <property type="molecule type" value="Genomic_DNA"/>
</dbReference>
<dbReference type="SMART" id="SM00239">
    <property type="entry name" value="C2"/>
    <property type="match status" value="3"/>
</dbReference>
<dbReference type="SUPFAM" id="SSF49562">
    <property type="entry name" value="C2 domain (Calcium/lipid-binding domain, CaLB)"/>
    <property type="match status" value="3"/>
</dbReference>
<evidence type="ECO:0000256" key="11">
    <source>
        <dbReference type="SAM" id="Phobius"/>
    </source>
</evidence>
<dbReference type="Pfam" id="PF00168">
    <property type="entry name" value="C2"/>
    <property type="match status" value="3"/>
</dbReference>
<evidence type="ECO:0000256" key="6">
    <source>
        <dbReference type="ARBA" id="ARBA00022737"/>
    </source>
</evidence>
<feature type="region of interest" description="Disordered" evidence="10">
    <location>
        <begin position="128"/>
        <end position="147"/>
    </location>
</feature>
<feature type="transmembrane region" description="Helical" evidence="11">
    <location>
        <begin position="696"/>
        <end position="722"/>
    </location>
</feature>
<dbReference type="GO" id="GO:0016020">
    <property type="term" value="C:membrane"/>
    <property type="evidence" value="ECO:0007669"/>
    <property type="project" value="UniProtKB-SubCell"/>
</dbReference>
<evidence type="ECO:0000256" key="10">
    <source>
        <dbReference type="SAM" id="MobiDB-lite"/>
    </source>
</evidence>
<feature type="region of interest" description="Disordered" evidence="10">
    <location>
        <begin position="321"/>
        <end position="351"/>
    </location>
</feature>
<evidence type="ECO:0000256" key="5">
    <source>
        <dbReference type="ARBA" id="ARBA00022723"/>
    </source>
</evidence>
<feature type="domain" description="C2" evidence="12">
    <location>
        <begin position="179"/>
        <end position="295"/>
    </location>
</feature>
<keyword evidence="4 11" id="KW-0812">Transmembrane</keyword>
<keyword evidence="14" id="KW-1185">Reference proteome</keyword>
<dbReference type="FunFam" id="2.60.40.150:FF:000076">
    <property type="entry name" value="multiple C2 and transmembrane domain-containing protein 2 isoform X1"/>
    <property type="match status" value="1"/>
</dbReference>
<feature type="domain" description="C2" evidence="12">
    <location>
        <begin position="498"/>
        <end position="611"/>
    </location>
</feature>
<feature type="compositionally biased region" description="Basic residues" evidence="10">
    <location>
        <begin position="326"/>
        <end position="337"/>
    </location>
</feature>
<evidence type="ECO:0000256" key="8">
    <source>
        <dbReference type="ARBA" id="ARBA00022989"/>
    </source>
</evidence>
<evidence type="ECO:0000256" key="1">
    <source>
        <dbReference type="ARBA" id="ARBA00001913"/>
    </source>
</evidence>
<keyword evidence="8 11" id="KW-1133">Transmembrane helix</keyword>
<dbReference type="InterPro" id="IPR013583">
    <property type="entry name" value="MCTP_C"/>
</dbReference>
<dbReference type="FunFam" id="2.60.40.150:FF:000174">
    <property type="entry name" value="Multiple C2 domains, transmembrane 2a"/>
    <property type="match status" value="1"/>
</dbReference>
<evidence type="ECO:0000256" key="2">
    <source>
        <dbReference type="ARBA" id="ARBA00004141"/>
    </source>
</evidence>
<dbReference type="CDD" id="cd08377">
    <property type="entry name" value="C2C_MCTP_PRT"/>
    <property type="match status" value="1"/>
</dbReference>
<feature type="compositionally biased region" description="Basic and acidic residues" evidence="10">
    <location>
        <begin position="132"/>
        <end position="147"/>
    </location>
</feature>
<dbReference type="PANTHER" id="PTHR45911:SF2">
    <property type="entry name" value="MULTIPLE C2 AND TRANSMEMBRANE DOMAIN-CONTAINING PROTEIN 2"/>
    <property type="match status" value="1"/>
</dbReference>
<feature type="region of interest" description="Disordered" evidence="10">
    <location>
        <begin position="20"/>
        <end position="89"/>
    </location>
</feature>
<dbReference type="GO" id="GO:0005509">
    <property type="term" value="F:calcium ion binding"/>
    <property type="evidence" value="ECO:0007669"/>
    <property type="project" value="UniProtKB-ARBA"/>
</dbReference>
<organism evidence="13 14">
    <name type="scientific">Coilia grayii</name>
    <name type="common">Gray's grenadier anchovy</name>
    <dbReference type="NCBI Taxonomy" id="363190"/>
    <lineage>
        <taxon>Eukaryota</taxon>
        <taxon>Metazoa</taxon>
        <taxon>Chordata</taxon>
        <taxon>Craniata</taxon>
        <taxon>Vertebrata</taxon>
        <taxon>Euteleostomi</taxon>
        <taxon>Actinopterygii</taxon>
        <taxon>Neopterygii</taxon>
        <taxon>Teleostei</taxon>
        <taxon>Clupei</taxon>
        <taxon>Clupeiformes</taxon>
        <taxon>Clupeoidei</taxon>
        <taxon>Engraulidae</taxon>
        <taxon>Coilinae</taxon>
        <taxon>Coilia</taxon>
    </lineage>
</organism>
<dbReference type="CDD" id="cd04042">
    <property type="entry name" value="C2A_MCTP_PRT"/>
    <property type="match status" value="1"/>
</dbReference>
<dbReference type="GO" id="GO:0005737">
    <property type="term" value="C:cytoplasm"/>
    <property type="evidence" value="ECO:0007669"/>
    <property type="project" value="UniProtKB-ARBA"/>
</dbReference>
<dbReference type="InterPro" id="IPR035892">
    <property type="entry name" value="C2_domain_sf"/>
</dbReference>
<evidence type="ECO:0000256" key="4">
    <source>
        <dbReference type="ARBA" id="ARBA00022692"/>
    </source>
</evidence>
<dbReference type="Pfam" id="PF08372">
    <property type="entry name" value="PRT_C"/>
    <property type="match status" value="1"/>
</dbReference>
<evidence type="ECO:0000313" key="14">
    <source>
        <dbReference type="Proteomes" id="UP001591681"/>
    </source>
</evidence>
<dbReference type="PROSITE" id="PS50004">
    <property type="entry name" value="C2"/>
    <property type="match status" value="3"/>
</dbReference>
<sequence length="879" mass="99889">MEPKKKVFGTLKQRTKPFFSYLRGGRKSPSQQEVSQAGVLDNRMSASVPDITYRRHPLKATDRSLQPAGLDSPCQSSPSTPLSRPRGATVTAAPTAAFAGQDVLDAPQTMALSWASMEVLSSGYPYAEEQVSPERTEQQEMQDPDRQDMGQHGVLLSTELPTVEVSGIEEDKSEFLDVGGSEGLYHPESSQDSQKTYILTINLKEGRNLVIRDRCGTSDPYVKFKMDGKTLYKSKVVYKNLNPVWNESFTFPVLDLEEKLFVRVYDRDLTSDDFMGSSSVALDELELQKVCPLVLSLNDPNSLEDDMGVIHIDICLSLRDGDGKRSSKWTPKRKKSIRSGAPQQSKRLSDSLKKSQLWTGVWAITLVEGQDLPEDSPGDMFVRFRLGEQKYKSKSQAKKANPQWRERFDFNQFPHGPNILEVEVWSKEGRRYEECFGTCEVDLSGLPFNETQTYTRTLKQGRGRVLFLVTLNVCNGVSVCDLGTAPLEDTRERDTVCDRYAFRNSLKNMRDVGFLQVKVIKATDLMAADLNGKSDPFCVLELGNDRLQTHTIYKTLNPEWNKVFTLPIKDIHDILEVTVFDEDGDKAPDFLGKVAISLLSVHNGQQICCALKKDDLGRPSKGTISLELDVFFNPVRASVRTFNPREKKFQEDNPKFSKKILARNVLRVRNLLRAILSTHQYIKSCFQWESIQRSTIAFMVFVLTVWYWEFYMLPLFLVLLIARNYVLIVSERASQDLDNMDLGDDEEDDEKESEKKGLMEKIHMVQEIVITVQNLLEEIASFGERIKNTFNWSVPFLSNLAFLVLVTATVLTYVIPVRYIILLWGINKFTKKIRKPYAIENNEVLDFLSRVPSDVQKAQYSELRAPGGHSPLRKKRNTT</sequence>
<dbReference type="FunFam" id="2.60.40.150:FF:000019">
    <property type="entry name" value="Multiple C2 and transmembrane domain-containing protein 2 isoform 1"/>
    <property type="match status" value="1"/>
</dbReference>
<keyword evidence="7" id="KW-0106">Calcium</keyword>
<comment type="caution">
    <text evidence="13">The sequence shown here is derived from an EMBL/GenBank/DDBJ whole genome shotgun (WGS) entry which is preliminary data.</text>
</comment>
<evidence type="ECO:0000256" key="3">
    <source>
        <dbReference type="ARBA" id="ARBA00007923"/>
    </source>
</evidence>
<proteinExistence type="inferred from homology"/>
<accession>A0ABD1JMM4</accession>
<feature type="domain" description="C2" evidence="12">
    <location>
        <begin position="338"/>
        <end position="458"/>
    </location>
</feature>
<gene>
    <name evidence="13" type="ORF">ACEWY4_015271</name>
</gene>
<dbReference type="AlphaFoldDB" id="A0ABD1JMM4"/>
<comment type="subcellular location">
    <subcellularLocation>
        <location evidence="2">Membrane</location>
        <topology evidence="2">Multi-pass membrane protein</topology>
    </subcellularLocation>
</comment>
<dbReference type="CDD" id="cd08376">
    <property type="entry name" value="C2B_MCTP_PRT"/>
    <property type="match status" value="1"/>
</dbReference>
<keyword evidence="5" id="KW-0479">Metal-binding</keyword>
<dbReference type="Gene3D" id="2.60.40.150">
    <property type="entry name" value="C2 domain"/>
    <property type="match status" value="3"/>
</dbReference>